<dbReference type="Pfam" id="PF13472">
    <property type="entry name" value="Lipase_GDSL_2"/>
    <property type="match status" value="1"/>
</dbReference>
<evidence type="ECO:0000313" key="3">
    <source>
        <dbReference type="EMBL" id="MBB5618374.1"/>
    </source>
</evidence>
<sequence length="262" mass="27737">MPPVPSYAAIGDSFTEGMGDERADGTPRGWADLVAAALAHAAGGSVGYANLAIRGRLLAPIVDDQLPAALALRPQLLSINGGGNDILRPRVSIDGVADRLTAAALAARDQGVRVMIVSGGNPTRHLPMGSTFARRGDALARAVRERLEGSGVLFVDNWSDPHLPELAYWSVDRLHLNARGHARAAANVLAALEVAVPAPPGAPDAQAEDLPGVDDSARPRTAEYWRRYVLPWIGRRLTGRSSGDHRTAKRPTLAPVRADELT</sequence>
<dbReference type="Gene3D" id="3.40.50.1110">
    <property type="entry name" value="SGNH hydrolase"/>
    <property type="match status" value="1"/>
</dbReference>
<comment type="caution">
    <text evidence="3">The sequence shown here is derived from an EMBL/GenBank/DDBJ whole genome shotgun (WGS) entry which is preliminary data.</text>
</comment>
<feature type="region of interest" description="Disordered" evidence="1">
    <location>
        <begin position="239"/>
        <end position="262"/>
    </location>
</feature>
<dbReference type="InterPro" id="IPR053140">
    <property type="entry name" value="GDSL_Rv0518-like"/>
</dbReference>
<evidence type="ECO:0000259" key="2">
    <source>
        <dbReference type="Pfam" id="PF13472"/>
    </source>
</evidence>
<dbReference type="PANTHER" id="PTHR43784:SF2">
    <property type="entry name" value="GDSL-LIKE LIPASE_ACYLHYDROLASE, PUTATIVE (AFU_ORTHOLOGUE AFUA_2G00820)-RELATED"/>
    <property type="match status" value="1"/>
</dbReference>
<name>A0A840XB28_9MICO</name>
<reference evidence="3 4" key="1">
    <citation type="submission" date="2020-08" db="EMBL/GenBank/DDBJ databases">
        <title>Sequencing the genomes of 1000 actinobacteria strains.</title>
        <authorList>
            <person name="Klenk H.-P."/>
        </authorList>
    </citation>
    <scope>NUCLEOTIDE SEQUENCE [LARGE SCALE GENOMIC DNA]</scope>
    <source>
        <strain evidence="3 4">DSM 23889</strain>
    </source>
</reference>
<dbReference type="Proteomes" id="UP000552883">
    <property type="component" value="Unassembled WGS sequence"/>
</dbReference>
<protein>
    <submittedName>
        <fullName evidence="3">Lysophospholipase L1-like esterase</fullName>
    </submittedName>
</protein>
<dbReference type="InterPro" id="IPR036514">
    <property type="entry name" value="SGNH_hydro_sf"/>
</dbReference>
<keyword evidence="4" id="KW-1185">Reference proteome</keyword>
<evidence type="ECO:0000313" key="4">
    <source>
        <dbReference type="Proteomes" id="UP000552883"/>
    </source>
</evidence>
<dbReference type="OrthoDB" id="3465773at2"/>
<proteinExistence type="predicted"/>
<dbReference type="SUPFAM" id="SSF52266">
    <property type="entry name" value="SGNH hydrolase"/>
    <property type="match status" value="1"/>
</dbReference>
<feature type="domain" description="SGNH hydrolase-type esterase" evidence="2">
    <location>
        <begin position="9"/>
        <end position="183"/>
    </location>
</feature>
<dbReference type="CDD" id="cd01832">
    <property type="entry name" value="SGNH_hydrolase_like_1"/>
    <property type="match status" value="1"/>
</dbReference>
<dbReference type="PANTHER" id="PTHR43784">
    <property type="entry name" value="GDSL-LIKE LIPASE/ACYLHYDROLASE, PUTATIVE (AFU_ORTHOLOGUE AFUA_2G00820)-RELATED"/>
    <property type="match status" value="1"/>
</dbReference>
<dbReference type="InterPro" id="IPR013830">
    <property type="entry name" value="SGNH_hydro"/>
</dbReference>
<dbReference type="EMBL" id="JACHBS010000001">
    <property type="protein sequence ID" value="MBB5618374.1"/>
    <property type="molecule type" value="Genomic_DNA"/>
</dbReference>
<dbReference type="RefSeq" id="WP_153982195.1">
    <property type="nucleotide sequence ID" value="NZ_BAAANZ010000002.1"/>
</dbReference>
<organism evidence="3 4">
    <name type="scientific">Microcella frigidaquae</name>
    <dbReference type="NCBI Taxonomy" id="424758"/>
    <lineage>
        <taxon>Bacteria</taxon>
        <taxon>Bacillati</taxon>
        <taxon>Actinomycetota</taxon>
        <taxon>Actinomycetes</taxon>
        <taxon>Micrococcales</taxon>
        <taxon>Microbacteriaceae</taxon>
        <taxon>Microcella</taxon>
    </lineage>
</organism>
<gene>
    <name evidence="3" type="ORF">BJ959_001870</name>
</gene>
<evidence type="ECO:0000256" key="1">
    <source>
        <dbReference type="SAM" id="MobiDB-lite"/>
    </source>
</evidence>
<dbReference type="AlphaFoldDB" id="A0A840XB28"/>
<accession>A0A840XB28</accession>